<dbReference type="InterPro" id="IPR023198">
    <property type="entry name" value="PGP-like_dom2"/>
</dbReference>
<evidence type="ECO:0008006" key="3">
    <source>
        <dbReference type="Google" id="ProtNLM"/>
    </source>
</evidence>
<proteinExistence type="predicted"/>
<gene>
    <name evidence="1" type="ORF">PBAT_11655</name>
</gene>
<keyword evidence="2" id="KW-1185">Reference proteome</keyword>
<protein>
    <recommendedName>
        <fullName evidence="3">Haloacid dehalogenase</fullName>
    </recommendedName>
</protein>
<evidence type="ECO:0000313" key="1">
    <source>
        <dbReference type="EMBL" id="OAB45572.1"/>
    </source>
</evidence>
<name>A0A168NAA2_9BACL</name>
<dbReference type="AlphaFoldDB" id="A0A168NAA2"/>
<accession>A0A168NAA2</accession>
<dbReference type="Proteomes" id="UP000077355">
    <property type="component" value="Unassembled WGS sequence"/>
</dbReference>
<dbReference type="SUPFAM" id="SSF56784">
    <property type="entry name" value="HAD-like"/>
    <property type="match status" value="1"/>
</dbReference>
<dbReference type="PANTHER" id="PTHR43611">
    <property type="entry name" value="ALPHA-D-GLUCOSE 1-PHOSPHATE PHOSPHATASE"/>
    <property type="match status" value="1"/>
</dbReference>
<dbReference type="Gene3D" id="1.10.150.240">
    <property type="entry name" value="Putative phosphatase, domain 2"/>
    <property type="match status" value="1"/>
</dbReference>
<organism evidence="1 2">
    <name type="scientific">Paenibacillus antarcticus</name>
    <dbReference type="NCBI Taxonomy" id="253703"/>
    <lineage>
        <taxon>Bacteria</taxon>
        <taxon>Bacillati</taxon>
        <taxon>Bacillota</taxon>
        <taxon>Bacilli</taxon>
        <taxon>Bacillales</taxon>
        <taxon>Paenibacillaceae</taxon>
        <taxon>Paenibacillus</taxon>
    </lineage>
</organism>
<dbReference type="OrthoDB" id="2856744at2"/>
<comment type="caution">
    <text evidence="1">The sequence shown here is derived from an EMBL/GenBank/DDBJ whole genome shotgun (WGS) entry which is preliminary data.</text>
</comment>
<dbReference type="EMBL" id="LVJI01000016">
    <property type="protein sequence ID" value="OAB45572.1"/>
    <property type="molecule type" value="Genomic_DNA"/>
</dbReference>
<dbReference type="Gene3D" id="3.40.50.1000">
    <property type="entry name" value="HAD superfamily/HAD-like"/>
    <property type="match status" value="1"/>
</dbReference>
<dbReference type="RefSeq" id="WP_068649720.1">
    <property type="nucleotide sequence ID" value="NZ_CP043611.1"/>
</dbReference>
<dbReference type="InterPro" id="IPR023214">
    <property type="entry name" value="HAD_sf"/>
</dbReference>
<dbReference type="PANTHER" id="PTHR43611:SF3">
    <property type="entry name" value="FLAVIN MONONUCLEOTIDE HYDROLASE 1, CHLOROPLATIC"/>
    <property type="match status" value="1"/>
</dbReference>
<dbReference type="InterPro" id="IPR036412">
    <property type="entry name" value="HAD-like_sf"/>
</dbReference>
<reference evidence="1 2" key="1">
    <citation type="submission" date="2016-03" db="EMBL/GenBank/DDBJ databases">
        <title>Draft genome sequence of Paenibacillus antarcticus CECT 5836.</title>
        <authorList>
            <person name="Shin S.-K."/>
            <person name="Yi H."/>
        </authorList>
    </citation>
    <scope>NUCLEOTIDE SEQUENCE [LARGE SCALE GENOMIC DNA]</scope>
    <source>
        <strain evidence="1 2">CECT 5836</strain>
    </source>
</reference>
<sequence>MIKYQFVLDVAGVIVTNLLPTYWVEMSALAGVSYEFLHNQFKHEIRELLWTGKISEEAFWEWIIRQCPSLEIHEAQSMLYKHLRTLPAFDDIPCWSEVADIHLLSNHRREWLDPLLEPIRPYIKSITISSSVGLCKPDPEVYTIVNAKLNPVLQVMYIDDQNKNMEPAKELSWNTLIADTEGRWIEKVKRMLYSN</sequence>
<evidence type="ECO:0000313" key="2">
    <source>
        <dbReference type="Proteomes" id="UP000077355"/>
    </source>
</evidence>